<dbReference type="InterPro" id="IPR023198">
    <property type="entry name" value="PGP-like_dom2"/>
</dbReference>
<dbReference type="SFLD" id="SFLDG01135">
    <property type="entry name" value="C1.5.6:_HAD__Beta-PGM__Phospha"/>
    <property type="match status" value="1"/>
</dbReference>
<name>A0A3D8HDU2_9BACT</name>
<dbReference type="InterPro" id="IPR011951">
    <property type="entry name" value="HAD-SF_hydro_IA_YjjG/PynA"/>
</dbReference>
<dbReference type="AlphaFoldDB" id="A0A3D8HDU2"/>
<reference evidence="2 3" key="1">
    <citation type="submission" date="2018-07" db="EMBL/GenBank/DDBJ databases">
        <title>Parabacteroides acidifaciens nov. sp., isolated from human feces.</title>
        <authorList>
            <person name="Wang Y.J."/>
        </authorList>
    </citation>
    <scope>NUCLEOTIDE SEQUENCE [LARGE SCALE GENOMIC DNA]</scope>
    <source>
        <strain evidence="2 3">426-9</strain>
    </source>
</reference>
<evidence type="ECO:0000313" key="2">
    <source>
        <dbReference type="EMBL" id="RDU49139.1"/>
    </source>
</evidence>
<evidence type="ECO:0000313" key="1">
    <source>
        <dbReference type="EMBL" id="MBC8602149.1"/>
    </source>
</evidence>
<organism evidence="2 3">
    <name type="scientific">Parabacteroides acidifaciens</name>
    <dbReference type="NCBI Taxonomy" id="2290935"/>
    <lineage>
        <taxon>Bacteria</taxon>
        <taxon>Pseudomonadati</taxon>
        <taxon>Bacteroidota</taxon>
        <taxon>Bacteroidia</taxon>
        <taxon>Bacteroidales</taxon>
        <taxon>Tannerellaceae</taxon>
        <taxon>Parabacteroides</taxon>
    </lineage>
</organism>
<dbReference type="InterPro" id="IPR052550">
    <property type="entry name" value="Pyrimidine_5'-ntase_YjjG"/>
</dbReference>
<dbReference type="EMBL" id="JACRTI010000022">
    <property type="protein sequence ID" value="MBC8602149.1"/>
    <property type="molecule type" value="Genomic_DNA"/>
</dbReference>
<dbReference type="NCBIfam" id="TIGR02254">
    <property type="entry name" value="YjjG_YfnB"/>
    <property type="match status" value="1"/>
</dbReference>
<keyword evidence="4" id="KW-1185">Reference proteome</keyword>
<comment type="caution">
    <text evidence="2">The sequence shown here is derived from an EMBL/GenBank/DDBJ whole genome shotgun (WGS) entry which is preliminary data.</text>
</comment>
<accession>A0A3D8HDU2</accession>
<evidence type="ECO:0000313" key="4">
    <source>
        <dbReference type="Proteomes" id="UP000629596"/>
    </source>
</evidence>
<dbReference type="PANTHER" id="PTHR47478:SF1">
    <property type="entry name" value="PYRIMIDINE 5'-NUCLEOTIDASE YJJG"/>
    <property type="match status" value="1"/>
</dbReference>
<dbReference type="Gene3D" id="3.40.50.1000">
    <property type="entry name" value="HAD superfamily/HAD-like"/>
    <property type="match status" value="1"/>
</dbReference>
<dbReference type="Proteomes" id="UP000256321">
    <property type="component" value="Unassembled WGS sequence"/>
</dbReference>
<dbReference type="CDD" id="cd04305">
    <property type="entry name" value="HAD_Neu5Ac-Pase_like"/>
    <property type="match status" value="1"/>
</dbReference>
<gene>
    <name evidence="2" type="ORF">DWU89_10795</name>
    <name evidence="1" type="ORF">H8784_10525</name>
</gene>
<reference evidence="1 4" key="2">
    <citation type="submission" date="2020-08" db="EMBL/GenBank/DDBJ databases">
        <title>Genome public.</title>
        <authorList>
            <person name="Liu C."/>
            <person name="Sun Q."/>
        </authorList>
    </citation>
    <scope>NUCLEOTIDE SEQUENCE [LARGE SCALE GENOMIC DNA]</scope>
    <source>
        <strain evidence="1 4">426_9</strain>
    </source>
</reference>
<dbReference type="InterPro" id="IPR036412">
    <property type="entry name" value="HAD-like_sf"/>
</dbReference>
<dbReference type="InterPro" id="IPR023214">
    <property type="entry name" value="HAD_sf"/>
</dbReference>
<dbReference type="NCBIfam" id="TIGR01549">
    <property type="entry name" value="HAD-SF-IA-v1"/>
    <property type="match status" value="1"/>
</dbReference>
<dbReference type="Proteomes" id="UP000629596">
    <property type="component" value="Unassembled WGS sequence"/>
</dbReference>
<dbReference type="PANTHER" id="PTHR47478">
    <property type="match status" value="1"/>
</dbReference>
<protein>
    <submittedName>
        <fullName evidence="2">Noncanonical pyrimidine nucleotidase, YjjG family</fullName>
    </submittedName>
</protein>
<dbReference type="InterPro" id="IPR006439">
    <property type="entry name" value="HAD-SF_hydro_IA"/>
</dbReference>
<dbReference type="GO" id="GO:0008253">
    <property type="term" value="F:5'-nucleotidase activity"/>
    <property type="evidence" value="ECO:0007669"/>
    <property type="project" value="InterPro"/>
</dbReference>
<proteinExistence type="predicted"/>
<dbReference type="RefSeq" id="WP_115499654.1">
    <property type="nucleotide sequence ID" value="NZ_JACRTI010000022.1"/>
</dbReference>
<dbReference type="EMBL" id="QREV01000022">
    <property type="protein sequence ID" value="RDU49139.1"/>
    <property type="molecule type" value="Genomic_DNA"/>
</dbReference>
<dbReference type="SUPFAM" id="SSF56784">
    <property type="entry name" value="HAD-like"/>
    <property type="match status" value="1"/>
</dbReference>
<dbReference type="SFLD" id="SFLDS00003">
    <property type="entry name" value="Haloacid_Dehalogenase"/>
    <property type="match status" value="1"/>
</dbReference>
<dbReference type="Pfam" id="PF00702">
    <property type="entry name" value="Hydrolase"/>
    <property type="match status" value="1"/>
</dbReference>
<dbReference type="SFLD" id="SFLDG01129">
    <property type="entry name" value="C1.5:_HAD__Beta-PGM__Phosphata"/>
    <property type="match status" value="1"/>
</dbReference>
<sequence length="231" mass="27399">MTRYKSLFIDLDDTLWDTYHNNKECLEELYAAHHFDRYYASFEAFFDIYWPHNNLLWEQYRNNEIDRMTLIVERFRYMLRPMGIEDKDAVLAINNDFLQRTTRKTRLVPGAIELLEYLRPSYRLYILSNGFREVQFKKLSNSGLAPYFEKMILSEDACIQKPHKGIFDFALKNTNSRRSETLMIGDSWEADIVGAHNSRIDQLWLNPEGLPAKGFTPTYTVRSLEEIKSIL</sequence>
<evidence type="ECO:0000313" key="3">
    <source>
        <dbReference type="Proteomes" id="UP000256321"/>
    </source>
</evidence>
<dbReference type="Gene3D" id="1.10.150.240">
    <property type="entry name" value="Putative phosphatase, domain 2"/>
    <property type="match status" value="1"/>
</dbReference>